<keyword evidence="14" id="KW-1185">Reference proteome</keyword>
<dbReference type="InterPro" id="IPR027417">
    <property type="entry name" value="P-loop_NTPase"/>
</dbReference>
<keyword evidence="4" id="KW-0547">Nucleotide-binding</keyword>
<evidence type="ECO:0000256" key="7">
    <source>
        <dbReference type="ARBA" id="ARBA00023134"/>
    </source>
</evidence>
<comment type="caution">
    <text evidence="13">The sequence shown here is derived from an EMBL/GenBank/DDBJ whole genome shotgun (WGS) entry which is preliminary data.</text>
</comment>
<evidence type="ECO:0000256" key="4">
    <source>
        <dbReference type="ARBA" id="ARBA00022741"/>
    </source>
</evidence>
<dbReference type="SMART" id="SM00382">
    <property type="entry name" value="AAA"/>
    <property type="match status" value="1"/>
</dbReference>
<dbReference type="PROSITE" id="PS00300">
    <property type="entry name" value="SRP54"/>
    <property type="match status" value="1"/>
</dbReference>
<dbReference type="SUPFAM" id="SSF52540">
    <property type="entry name" value="P-loop containing nucleoside triphosphate hydrolases"/>
    <property type="match status" value="1"/>
</dbReference>
<dbReference type="Pfam" id="PF02881">
    <property type="entry name" value="SRP54_N"/>
    <property type="match status" value="1"/>
</dbReference>
<dbReference type="PANTHER" id="PTHR11564:SF5">
    <property type="entry name" value="SIGNAL RECOGNITION PARTICLE SUBUNIT SRP54"/>
    <property type="match status" value="1"/>
</dbReference>
<evidence type="ECO:0000256" key="8">
    <source>
        <dbReference type="ARBA" id="ARBA00023135"/>
    </source>
</evidence>
<dbReference type="PANTHER" id="PTHR11564">
    <property type="entry name" value="SIGNAL RECOGNITION PARTICLE 54K PROTEIN SRP54"/>
    <property type="match status" value="1"/>
</dbReference>
<evidence type="ECO:0000256" key="3">
    <source>
        <dbReference type="ARBA" id="ARBA00022490"/>
    </source>
</evidence>
<gene>
    <name evidence="13" type="ORF">CRV04_09340</name>
</gene>
<dbReference type="InterPro" id="IPR022941">
    <property type="entry name" value="SRP54"/>
</dbReference>
<dbReference type="SUPFAM" id="SSF47446">
    <property type="entry name" value="Signal peptide-binding domain"/>
    <property type="match status" value="1"/>
</dbReference>
<evidence type="ECO:0000256" key="6">
    <source>
        <dbReference type="ARBA" id="ARBA00022884"/>
    </source>
</evidence>
<dbReference type="Pfam" id="PF00448">
    <property type="entry name" value="SRP54"/>
    <property type="match status" value="1"/>
</dbReference>
<dbReference type="InterPro" id="IPR042101">
    <property type="entry name" value="SRP54_N_sf"/>
</dbReference>
<accession>A0A4Q0XQA9</accession>
<comment type="subcellular location">
    <subcellularLocation>
        <location evidence="1">Cytoplasm</location>
    </subcellularLocation>
</comment>
<dbReference type="SMART" id="SM00962">
    <property type="entry name" value="SRP54"/>
    <property type="match status" value="1"/>
</dbReference>
<keyword evidence="6" id="KW-0694">RNA-binding</keyword>
<dbReference type="Gene3D" id="1.20.120.140">
    <property type="entry name" value="Signal recognition particle SRP54, nucleotide-binding domain"/>
    <property type="match status" value="1"/>
</dbReference>
<dbReference type="GO" id="GO:0006614">
    <property type="term" value="P:SRP-dependent cotranslational protein targeting to membrane"/>
    <property type="evidence" value="ECO:0007669"/>
    <property type="project" value="InterPro"/>
</dbReference>
<protein>
    <recommendedName>
        <fullName evidence="10">signal-recognition-particle GTPase</fullName>
        <ecNumber evidence="10">3.6.5.4</ecNumber>
    </recommendedName>
</protein>
<name>A0A4Q0XQA9_9BACT</name>
<dbReference type="GO" id="GO:0005525">
    <property type="term" value="F:GTP binding"/>
    <property type="evidence" value="ECO:0007669"/>
    <property type="project" value="UniProtKB-KW"/>
</dbReference>
<evidence type="ECO:0000256" key="9">
    <source>
        <dbReference type="ARBA" id="ARBA00023274"/>
    </source>
</evidence>
<evidence type="ECO:0000256" key="5">
    <source>
        <dbReference type="ARBA" id="ARBA00022801"/>
    </source>
</evidence>
<dbReference type="InterPro" id="IPR000897">
    <property type="entry name" value="SRP54_GTPase_dom"/>
</dbReference>
<dbReference type="GO" id="GO:0003924">
    <property type="term" value="F:GTPase activity"/>
    <property type="evidence" value="ECO:0007669"/>
    <property type="project" value="InterPro"/>
</dbReference>
<dbReference type="Gene3D" id="1.10.260.30">
    <property type="entry name" value="Signal recognition particle, SRP54 subunit, M-domain"/>
    <property type="match status" value="1"/>
</dbReference>
<dbReference type="Proteomes" id="UP000290657">
    <property type="component" value="Unassembled WGS sequence"/>
</dbReference>
<dbReference type="InterPro" id="IPR003593">
    <property type="entry name" value="AAA+_ATPase"/>
</dbReference>
<dbReference type="Pfam" id="PF02978">
    <property type="entry name" value="SRP_SPB"/>
    <property type="match status" value="1"/>
</dbReference>
<evidence type="ECO:0000313" key="14">
    <source>
        <dbReference type="Proteomes" id="UP000290657"/>
    </source>
</evidence>
<evidence type="ECO:0000256" key="1">
    <source>
        <dbReference type="ARBA" id="ARBA00004496"/>
    </source>
</evidence>
<evidence type="ECO:0000256" key="10">
    <source>
        <dbReference type="ARBA" id="ARBA00035672"/>
    </source>
</evidence>
<dbReference type="SMART" id="SM00963">
    <property type="entry name" value="SRP54_N"/>
    <property type="match status" value="1"/>
</dbReference>
<keyword evidence="3" id="KW-0963">Cytoplasm</keyword>
<evidence type="ECO:0000259" key="12">
    <source>
        <dbReference type="PROSITE" id="PS00300"/>
    </source>
</evidence>
<dbReference type="SUPFAM" id="SSF47364">
    <property type="entry name" value="Domain of the SRP/SRP receptor G-proteins"/>
    <property type="match status" value="1"/>
</dbReference>
<dbReference type="NCBIfam" id="TIGR00959">
    <property type="entry name" value="ffh"/>
    <property type="match status" value="1"/>
</dbReference>
<dbReference type="OrthoDB" id="9804720at2"/>
<dbReference type="GO" id="GO:0048500">
    <property type="term" value="C:signal recognition particle"/>
    <property type="evidence" value="ECO:0007669"/>
    <property type="project" value="InterPro"/>
</dbReference>
<dbReference type="InterPro" id="IPR036225">
    <property type="entry name" value="SRP/SRP_N"/>
</dbReference>
<dbReference type="Gene3D" id="3.40.50.300">
    <property type="entry name" value="P-loop containing nucleotide triphosphate hydrolases"/>
    <property type="match status" value="1"/>
</dbReference>
<dbReference type="RefSeq" id="WP_128996581.1">
    <property type="nucleotide sequence ID" value="NZ_PDKN01000006.1"/>
</dbReference>
<evidence type="ECO:0000256" key="2">
    <source>
        <dbReference type="ARBA" id="ARBA00005450"/>
    </source>
</evidence>
<dbReference type="EC" id="3.6.5.4" evidence="10"/>
<reference evidence="13 14" key="1">
    <citation type="submission" date="2017-10" db="EMBL/GenBank/DDBJ databases">
        <title>Genomics of the genus Arcobacter.</title>
        <authorList>
            <person name="Perez-Cataluna A."/>
            <person name="Figueras M.J."/>
        </authorList>
    </citation>
    <scope>NUCLEOTIDE SEQUENCE [LARGE SCALE GENOMIC DNA]</scope>
    <source>
        <strain evidence="13 14">CECT 8987</strain>
    </source>
</reference>
<keyword evidence="7" id="KW-0342">GTP-binding</keyword>
<keyword evidence="8" id="KW-0733">Signal recognition particle</keyword>
<dbReference type="InterPro" id="IPR004780">
    <property type="entry name" value="SRP"/>
</dbReference>
<dbReference type="InterPro" id="IPR004125">
    <property type="entry name" value="Signal_recog_particle_SRP54_M"/>
</dbReference>
<feature type="domain" description="SRP54-type proteins GTP-binding" evidence="12">
    <location>
        <begin position="262"/>
        <end position="275"/>
    </location>
</feature>
<dbReference type="InterPro" id="IPR036891">
    <property type="entry name" value="Signal_recog_part_SRP54_M_sf"/>
</dbReference>
<dbReference type="EMBL" id="PDKN01000006">
    <property type="protein sequence ID" value="RXJ56239.1"/>
    <property type="molecule type" value="Genomic_DNA"/>
</dbReference>
<proteinExistence type="inferred from homology"/>
<keyword evidence="9" id="KW-0687">Ribonucleoprotein</keyword>
<comment type="similarity">
    <text evidence="2">Belongs to the GTP-binding SRP family. SRP54 subfamily.</text>
</comment>
<evidence type="ECO:0000313" key="13">
    <source>
        <dbReference type="EMBL" id="RXJ56239.1"/>
    </source>
</evidence>
<organism evidence="13 14">
    <name type="scientific">Candidatus Marinarcus aquaticus</name>
    <dbReference type="NCBI Taxonomy" id="2044504"/>
    <lineage>
        <taxon>Bacteria</taxon>
        <taxon>Pseudomonadati</taxon>
        <taxon>Campylobacterota</taxon>
        <taxon>Epsilonproteobacteria</taxon>
        <taxon>Campylobacterales</taxon>
        <taxon>Arcobacteraceae</taxon>
        <taxon>Candidatus Marinarcus</taxon>
    </lineage>
</organism>
<sequence length="452" mass="49552">MFDVLTGSFKNAVSKIRFKDDANALKKATTELRKSLLKADVHHKTTKELITNVELNTKQLGIGQESFLKSLQQELTNILTTNGNQGFVFSNTPPTTVLMTGLQGSGKTTTTGKLANYLKLRKKKVLVAACDLQRLAAVEQLKQIAEQIEVDIYFDDNEKNPVKIAKAAQEKAKKEHYDVLLVDTAGRLAIDAELMAQLSDVKKALSPNEIFYVADSLTGHDATKTATSFKEQIGIDGVILSKYDGDTKGGVALSIAHQVGVPLRFIGVGEKMPDIEVFIPDRIVSRLMGAGDMEGLAEKTAAIIDEKKAKEVSKKIKKGEFNFNDFLEQLNMMKKLGSMKSIIGMIPGLSQMAGPLKDMDFENSDELKRIKALIASMTPKERENPSLMNPSRKKRIATGSGLSEVQINKILKQFKNASKMAKKLSSKGGMKGLQNMMSQMQGMPGGMPNLPR</sequence>
<evidence type="ECO:0000256" key="11">
    <source>
        <dbReference type="ARBA" id="ARBA00048027"/>
    </source>
</evidence>
<keyword evidence="5" id="KW-0378">Hydrolase</keyword>
<dbReference type="InterPro" id="IPR013822">
    <property type="entry name" value="Signal_recog_particl_SRP54_hlx"/>
</dbReference>
<comment type="catalytic activity">
    <reaction evidence="11">
        <text>GTP + H2O = GDP + phosphate + H(+)</text>
        <dbReference type="Rhea" id="RHEA:19669"/>
        <dbReference type="ChEBI" id="CHEBI:15377"/>
        <dbReference type="ChEBI" id="CHEBI:15378"/>
        <dbReference type="ChEBI" id="CHEBI:37565"/>
        <dbReference type="ChEBI" id="CHEBI:43474"/>
        <dbReference type="ChEBI" id="CHEBI:58189"/>
        <dbReference type="EC" id="3.6.5.4"/>
    </reaction>
</comment>
<dbReference type="GO" id="GO:0008312">
    <property type="term" value="F:7S RNA binding"/>
    <property type="evidence" value="ECO:0007669"/>
    <property type="project" value="InterPro"/>
</dbReference>
<dbReference type="AlphaFoldDB" id="A0A4Q0XQA9"/>